<protein>
    <recommendedName>
        <fullName evidence="3">SAF domain-containing protein</fullName>
    </recommendedName>
</protein>
<reference evidence="4 5" key="1">
    <citation type="submission" date="2012-01" db="EMBL/GenBank/DDBJ databases">
        <title>The Genome Sequence of Scardovia inopinata F0304.</title>
        <authorList>
            <consortium name="The Broad Institute Genome Sequencing Platform"/>
            <person name="Ward D."/>
            <person name="Earl A."/>
            <person name="Feldgarden M."/>
            <person name="Gevers D."/>
            <person name="Young S."/>
            <person name="Zeng Q."/>
            <person name="Koehrsen M."/>
            <person name="Alvarado L."/>
            <person name="Berlin A.M."/>
            <person name="Borenstein D."/>
            <person name="Chapman S.B."/>
            <person name="Chen Z."/>
            <person name="Engels R."/>
            <person name="Freedman E."/>
            <person name="Gellesch M."/>
            <person name="Goldberg J."/>
            <person name="Griggs A."/>
            <person name="Gujja S."/>
            <person name="Heilman E.R."/>
            <person name="Heiman D.I."/>
            <person name="Hepburn T.A."/>
            <person name="Howarth C."/>
            <person name="Jen D."/>
            <person name="Larson L."/>
            <person name="Mehta T."/>
            <person name="Park D."/>
            <person name="Pearson M."/>
            <person name="Richards J."/>
            <person name="Roberts A."/>
            <person name="Saif S."/>
            <person name="Shea T.D."/>
            <person name="Shenoy N."/>
            <person name="Sisk P."/>
            <person name="Stolte C."/>
            <person name="Sykes S.N."/>
            <person name="Walk T."/>
            <person name="White J."/>
            <person name="Yandava C."/>
            <person name="Izard J."/>
            <person name="Baranova O.V."/>
            <person name="Blanton J.M."/>
            <person name="Tanner A.C."/>
            <person name="Dewhirst F."/>
            <person name="Haas B."/>
            <person name="Nusbaum C."/>
            <person name="Birren B."/>
        </authorList>
    </citation>
    <scope>NUCLEOTIDE SEQUENCE [LARGE SCALE GENOMIC DNA]</scope>
    <source>
        <strain evidence="4 5">F0304</strain>
    </source>
</reference>
<dbReference type="EMBL" id="ADCX01000002">
    <property type="protein sequence ID" value="EFG26714.1"/>
    <property type="molecule type" value="Genomic_DNA"/>
</dbReference>
<dbReference type="InterPro" id="IPR013974">
    <property type="entry name" value="SAF"/>
</dbReference>
<keyword evidence="2" id="KW-0472">Membrane</keyword>
<proteinExistence type="predicted"/>
<evidence type="ECO:0000256" key="2">
    <source>
        <dbReference type="SAM" id="Phobius"/>
    </source>
</evidence>
<feature type="domain" description="SAF" evidence="3">
    <location>
        <begin position="102"/>
        <end position="164"/>
    </location>
</feature>
<evidence type="ECO:0000313" key="4">
    <source>
        <dbReference type="EMBL" id="EFG26714.1"/>
    </source>
</evidence>
<evidence type="ECO:0000256" key="1">
    <source>
        <dbReference type="SAM" id="MobiDB-lite"/>
    </source>
</evidence>
<name>W5IIB9_SCAIO</name>
<keyword evidence="2" id="KW-1133">Transmembrane helix</keyword>
<keyword evidence="5" id="KW-1185">Reference proteome</keyword>
<dbReference type="Pfam" id="PF08666">
    <property type="entry name" value="SAF"/>
    <property type="match status" value="1"/>
</dbReference>
<dbReference type="HOGENOM" id="CLU_990051_0_0_11"/>
<evidence type="ECO:0000313" key="5">
    <source>
        <dbReference type="Proteomes" id="UP000005777"/>
    </source>
</evidence>
<keyword evidence="2" id="KW-0812">Transmembrane</keyword>
<dbReference type="Proteomes" id="UP000005777">
    <property type="component" value="Unassembled WGS sequence"/>
</dbReference>
<comment type="caution">
    <text evidence="4">The sequence shown here is derived from an EMBL/GenBank/DDBJ whole genome shotgun (WGS) entry which is preliminary data.</text>
</comment>
<dbReference type="eggNOG" id="COG1261">
    <property type="taxonomic scope" value="Bacteria"/>
</dbReference>
<feature type="compositionally biased region" description="Basic residues" evidence="1">
    <location>
        <begin position="18"/>
        <end position="45"/>
    </location>
</feature>
<dbReference type="CDD" id="cd11614">
    <property type="entry name" value="SAF_CpaB_FlgA_like"/>
    <property type="match status" value="1"/>
</dbReference>
<evidence type="ECO:0000259" key="3">
    <source>
        <dbReference type="SMART" id="SM00858"/>
    </source>
</evidence>
<dbReference type="Gene3D" id="3.90.1210.10">
    <property type="entry name" value="Antifreeze-like/N-acetylneuraminic acid synthase C-terminal domain"/>
    <property type="match status" value="1"/>
</dbReference>
<organism evidence="4 5">
    <name type="scientific">Scardovia inopinata F0304</name>
    <dbReference type="NCBI Taxonomy" id="641146"/>
    <lineage>
        <taxon>Bacteria</taxon>
        <taxon>Bacillati</taxon>
        <taxon>Actinomycetota</taxon>
        <taxon>Actinomycetes</taxon>
        <taxon>Bifidobacteriales</taxon>
        <taxon>Bifidobacteriaceae</taxon>
        <taxon>Scardovia</taxon>
    </lineage>
</organism>
<dbReference type="SMART" id="SM00858">
    <property type="entry name" value="SAF"/>
    <property type="match status" value="1"/>
</dbReference>
<accession>W5IIB9</accession>
<dbReference type="AlphaFoldDB" id="W5IIB9"/>
<gene>
    <name evidence="4" type="ORF">HMPREF9020_00341</name>
</gene>
<feature type="region of interest" description="Disordered" evidence="1">
    <location>
        <begin position="1"/>
        <end position="46"/>
    </location>
</feature>
<feature type="transmembrane region" description="Helical" evidence="2">
    <location>
        <begin position="78"/>
        <end position="96"/>
    </location>
</feature>
<sequence length="281" mass="30423">MPEDSPVPASSSSFKQHPPAHHHNDRQYRPRRLAKPKAPARRRASTYRSSWLPASLSSGDREIPAPIRRRQRLLLRRILLAILSGLFVWSSLQYLAAFQAQASVITAKHSISAGSTIDSSDLVLSFQRTNSLTGTTVRSESEAVGKIARISFNKGDPILPAGLSSAPTYPKDYTTLTISPASTSAILRAGQKVDLISSSPCRHNNRHNNEPSENSEYRDQGCLIAHNAVILSVNSSSRPGLSLTGSEEKPATITVALPVASALIIVQADDPPPLIVTNIRD</sequence>